<evidence type="ECO:0000313" key="3">
    <source>
        <dbReference type="Proteomes" id="UP000031553"/>
    </source>
</evidence>
<dbReference type="EMBL" id="JUFX02000192">
    <property type="protein sequence ID" value="KPH86792.1"/>
    <property type="molecule type" value="Genomic_DNA"/>
</dbReference>
<feature type="transmembrane region" description="Helical" evidence="1">
    <location>
        <begin position="214"/>
        <end position="233"/>
    </location>
</feature>
<evidence type="ECO:0000313" key="2">
    <source>
        <dbReference type="EMBL" id="KPH86792.1"/>
    </source>
</evidence>
<feature type="transmembrane region" description="Helical" evidence="1">
    <location>
        <begin position="128"/>
        <end position="151"/>
    </location>
</feature>
<protein>
    <submittedName>
        <fullName evidence="2">Membrane protein</fullName>
    </submittedName>
</protein>
<gene>
    <name evidence="2" type="ORF">GLUCOINTEAF2_0200713</name>
</gene>
<dbReference type="Pfam" id="PF06912">
    <property type="entry name" value="DUF1275"/>
    <property type="match status" value="1"/>
</dbReference>
<feature type="transmembrane region" description="Helical" evidence="1">
    <location>
        <begin position="239"/>
        <end position="257"/>
    </location>
</feature>
<dbReference type="Proteomes" id="UP000031553">
    <property type="component" value="Unassembled WGS sequence"/>
</dbReference>
<accession>A0A0N1FBB6</accession>
<organism evidence="2 3">
    <name type="scientific">Komagataeibacter intermedius AF2</name>
    <dbReference type="NCBI Taxonomy" id="1458464"/>
    <lineage>
        <taxon>Bacteria</taxon>
        <taxon>Pseudomonadati</taxon>
        <taxon>Pseudomonadota</taxon>
        <taxon>Alphaproteobacteria</taxon>
        <taxon>Acetobacterales</taxon>
        <taxon>Acetobacteraceae</taxon>
        <taxon>Komagataeibacter</taxon>
    </lineage>
</organism>
<dbReference type="PANTHER" id="PTHR37314:SF4">
    <property type="entry name" value="UPF0700 TRANSMEMBRANE PROTEIN YOAK"/>
    <property type="match status" value="1"/>
</dbReference>
<proteinExistence type="predicted"/>
<keyword evidence="1" id="KW-1133">Transmembrane helix</keyword>
<keyword evidence="1" id="KW-0472">Membrane</keyword>
<sequence>MPCGVSGCISHAPWRIPQFMGGRLPAMDGTRGMLVHEGASRNIGTDLRLGCTLAAAAGGVNVAGFLALGYYTANMTGNLSALAVGVGDGGMVSVLSCIGLVGAFVMGGCAATLLVGAGRRLGMRAVHAASIALEGTLLAALGILSILLPAWMEAGALGYGMGFLMGLQNATVTHISGARVRTTHMTGMLTDLGMELAQLLQNPGAMRVRERVRLHGAIIACFALGGVGGAIGYRLYGMRLLVLLGGGLIMLAMPGLWRAGRPR</sequence>
<feature type="transmembrane region" description="Helical" evidence="1">
    <location>
        <begin position="91"/>
        <end position="116"/>
    </location>
</feature>
<dbReference type="AlphaFoldDB" id="A0A0N1FBB6"/>
<feature type="transmembrane region" description="Helical" evidence="1">
    <location>
        <begin position="157"/>
        <end position="178"/>
    </location>
</feature>
<reference evidence="2 3" key="1">
    <citation type="submission" date="2015-07" db="EMBL/GenBank/DDBJ databases">
        <title>Draft Genome Sequence of Komagataeibacter intermedius Strain AF2, Isolated from Kombucha Tea.</title>
        <authorList>
            <person name="Santos R.A."/>
            <person name="Berretta A.A."/>
            <person name="Barud H.S."/>
            <person name="Ribeiro S.J."/>
            <person name="Gonzalez-Garcia L.N."/>
            <person name="Zucchi T.D."/>
            <person name="Goldman G.H."/>
            <person name="Riano-Pachon D.M."/>
        </authorList>
    </citation>
    <scope>NUCLEOTIDE SEQUENCE [LARGE SCALE GENOMIC DNA]</scope>
    <source>
        <strain evidence="2 3">AF2</strain>
    </source>
</reference>
<comment type="caution">
    <text evidence="2">The sequence shown here is derived from an EMBL/GenBank/DDBJ whole genome shotgun (WGS) entry which is preliminary data.</text>
</comment>
<feature type="transmembrane region" description="Helical" evidence="1">
    <location>
        <begin position="49"/>
        <end position="71"/>
    </location>
</feature>
<dbReference type="InterPro" id="IPR010699">
    <property type="entry name" value="DUF1275"/>
</dbReference>
<keyword evidence="1" id="KW-0812">Transmembrane</keyword>
<dbReference type="PANTHER" id="PTHR37314">
    <property type="entry name" value="SLR0142 PROTEIN"/>
    <property type="match status" value="1"/>
</dbReference>
<evidence type="ECO:0000256" key="1">
    <source>
        <dbReference type="SAM" id="Phobius"/>
    </source>
</evidence>
<name>A0A0N1FBB6_9PROT</name>